<accession>A0A9J6CMC0</accession>
<name>A0A9J6CMC0_POLVA</name>
<reference evidence="2" key="1">
    <citation type="submission" date="2021-03" db="EMBL/GenBank/DDBJ databases">
        <title>Chromosome level genome of the anhydrobiotic midge Polypedilum vanderplanki.</title>
        <authorList>
            <person name="Yoshida Y."/>
            <person name="Kikawada T."/>
            <person name="Gusev O."/>
        </authorList>
    </citation>
    <scope>NUCLEOTIDE SEQUENCE</scope>
    <source>
        <strain evidence="2">NIAS01</strain>
        <tissue evidence="2">Whole body or cell culture</tissue>
    </source>
</reference>
<sequence>MKTIVIFTFLFFLILLIDNTESQGSGGIANIGAYITLYKERKQRREEAQRKQQERNFQQNKGRNYYSDDEYYVDKRYDCLFRPFTQVLKNKSDIILNSLSKSSNISEIKMNKIVIFAFILFAILLIDYYDDIGNGNQEQSVIANIGAYLTKYKELKKKEQQNIPNN</sequence>
<evidence type="ECO:0000313" key="2">
    <source>
        <dbReference type="EMBL" id="KAG5682999.1"/>
    </source>
</evidence>
<proteinExistence type="predicted"/>
<feature type="signal peptide" evidence="1">
    <location>
        <begin position="1"/>
        <end position="22"/>
    </location>
</feature>
<evidence type="ECO:0000313" key="3">
    <source>
        <dbReference type="Proteomes" id="UP001107558"/>
    </source>
</evidence>
<dbReference type="EMBL" id="JADBJN010000001">
    <property type="protein sequence ID" value="KAG5682999.1"/>
    <property type="molecule type" value="Genomic_DNA"/>
</dbReference>
<keyword evidence="3" id="KW-1185">Reference proteome</keyword>
<gene>
    <name evidence="2" type="ORF">PVAND_012311</name>
</gene>
<comment type="caution">
    <text evidence="2">The sequence shown here is derived from an EMBL/GenBank/DDBJ whole genome shotgun (WGS) entry which is preliminary data.</text>
</comment>
<feature type="chain" id="PRO_5039921513" description="Selenoprotein" evidence="1">
    <location>
        <begin position="23"/>
        <end position="166"/>
    </location>
</feature>
<evidence type="ECO:0000256" key="1">
    <source>
        <dbReference type="SAM" id="SignalP"/>
    </source>
</evidence>
<evidence type="ECO:0008006" key="4">
    <source>
        <dbReference type="Google" id="ProtNLM"/>
    </source>
</evidence>
<keyword evidence="1" id="KW-0732">Signal</keyword>
<protein>
    <recommendedName>
        <fullName evidence="4">Selenoprotein</fullName>
    </recommendedName>
</protein>
<dbReference type="AlphaFoldDB" id="A0A9J6CMC0"/>
<organism evidence="2 3">
    <name type="scientific">Polypedilum vanderplanki</name>
    <name type="common">Sleeping chironomid midge</name>
    <dbReference type="NCBI Taxonomy" id="319348"/>
    <lineage>
        <taxon>Eukaryota</taxon>
        <taxon>Metazoa</taxon>
        <taxon>Ecdysozoa</taxon>
        <taxon>Arthropoda</taxon>
        <taxon>Hexapoda</taxon>
        <taxon>Insecta</taxon>
        <taxon>Pterygota</taxon>
        <taxon>Neoptera</taxon>
        <taxon>Endopterygota</taxon>
        <taxon>Diptera</taxon>
        <taxon>Nematocera</taxon>
        <taxon>Chironomoidea</taxon>
        <taxon>Chironomidae</taxon>
        <taxon>Chironominae</taxon>
        <taxon>Polypedilum</taxon>
        <taxon>Polypedilum</taxon>
    </lineage>
</organism>
<dbReference type="Proteomes" id="UP001107558">
    <property type="component" value="Chromosome 1"/>
</dbReference>